<dbReference type="Pfam" id="PF02812">
    <property type="entry name" value="ELFV_dehydrog_N"/>
    <property type="match status" value="1"/>
</dbReference>
<dbReference type="SUPFAM" id="SSF53223">
    <property type="entry name" value="Aminoacid dehydrogenase-like, N-terminal domain"/>
    <property type="match status" value="1"/>
</dbReference>
<keyword evidence="5" id="KW-0520">NAD</keyword>
<dbReference type="AlphaFoldDB" id="A0A6G6BLQ7"/>
<accession>A0A6G6BLQ7</accession>
<name>A0A6G6BLQ7_9FLAO</name>
<dbReference type="InterPro" id="IPR006097">
    <property type="entry name" value="Glu/Leu/Phe/Val/Trp_DH_dimer"/>
</dbReference>
<proteinExistence type="inferred from homology"/>
<dbReference type="InterPro" id="IPR014362">
    <property type="entry name" value="Glu_DH"/>
</dbReference>
<dbReference type="InterPro" id="IPR033524">
    <property type="entry name" value="Glu/Leu/Phe/Val_DH_AS"/>
</dbReference>
<dbReference type="InterPro" id="IPR006095">
    <property type="entry name" value="Glu/Leu/Phe/Val/Trp_DH"/>
</dbReference>
<feature type="site" description="Important for catalysis" evidence="6">
    <location>
        <position position="155"/>
    </location>
</feature>
<dbReference type="GO" id="GO:0004352">
    <property type="term" value="F:glutamate dehydrogenase (NAD+) activity"/>
    <property type="evidence" value="ECO:0007669"/>
    <property type="project" value="TreeGrafter"/>
</dbReference>
<dbReference type="PROSITE" id="PS00074">
    <property type="entry name" value="GLFV_DEHYDROGENASE"/>
    <property type="match status" value="1"/>
</dbReference>
<dbReference type="GO" id="GO:0006538">
    <property type="term" value="P:L-glutamate catabolic process"/>
    <property type="evidence" value="ECO:0007669"/>
    <property type="project" value="TreeGrafter"/>
</dbReference>
<feature type="binding site" evidence="5">
    <location>
        <position position="77"/>
    </location>
    <ligand>
        <name>substrate</name>
    </ligand>
</feature>
<dbReference type="PANTHER" id="PTHR11606">
    <property type="entry name" value="GLUTAMATE DEHYDROGENASE"/>
    <property type="match status" value="1"/>
</dbReference>
<dbReference type="EMBL" id="MN038807">
    <property type="protein sequence ID" value="QID52787.1"/>
    <property type="molecule type" value="Genomic_DNA"/>
</dbReference>
<reference evidence="9" key="1">
    <citation type="journal article" date="2020" name="Biol. Lett.">
        <title>Evolutionary rates are correlated between cockroach symbionts and mitochondrial genomes.</title>
        <authorList>
            <person name="Arab D.A."/>
            <person name="Bourguignon T."/>
            <person name="Wang Z."/>
            <person name="Ho S.Y.W."/>
            <person name="Lo N."/>
        </authorList>
    </citation>
    <scope>NUCLEOTIDE SEQUENCE</scope>
    <source>
        <strain evidence="9">DHOG5627</strain>
    </source>
</reference>
<feature type="binding site" evidence="5">
    <location>
        <position position="369"/>
    </location>
    <ligand>
        <name>substrate</name>
    </ligand>
</feature>
<dbReference type="PRINTS" id="PR00082">
    <property type="entry name" value="GLFDHDRGNASE"/>
</dbReference>
<dbReference type="PIRSF" id="PIRSF000185">
    <property type="entry name" value="Glu_DH"/>
    <property type="match status" value="1"/>
</dbReference>
<dbReference type="InterPro" id="IPR036291">
    <property type="entry name" value="NAD(P)-bd_dom_sf"/>
</dbReference>
<evidence type="ECO:0000256" key="3">
    <source>
        <dbReference type="PIRNR" id="PIRNR000185"/>
    </source>
</evidence>
<feature type="binding site" evidence="5">
    <location>
        <position position="101"/>
    </location>
    <ligand>
        <name>substrate</name>
    </ligand>
</feature>
<dbReference type="Pfam" id="PF00208">
    <property type="entry name" value="ELFV_dehydrog"/>
    <property type="match status" value="1"/>
</dbReference>
<dbReference type="InterPro" id="IPR006096">
    <property type="entry name" value="Glu/Leu/Phe/Val/Trp_DH_C"/>
</dbReference>
<comment type="similarity">
    <text evidence="1 3 7">Belongs to the Glu/Leu/Phe/Val dehydrogenases family.</text>
</comment>
<organism evidence="9">
    <name type="scientific">Blattabacterium sp.</name>
    <name type="common">Tryonicus sp.</name>
    <dbReference type="NCBI Taxonomy" id="2712832"/>
    <lineage>
        <taxon>Bacteria</taxon>
        <taxon>Pseudomonadati</taxon>
        <taxon>Bacteroidota</taxon>
        <taxon>Flavobacteriia</taxon>
        <taxon>Flavobacteriales</taxon>
        <taxon>Blattabacteriaceae</taxon>
        <taxon>Blattabacterium</taxon>
    </lineage>
</organism>
<dbReference type="PANTHER" id="PTHR11606:SF13">
    <property type="entry name" value="GLUTAMATE DEHYDROGENASE 1, MITOCHONDRIAL"/>
    <property type="match status" value="1"/>
</dbReference>
<dbReference type="InterPro" id="IPR046346">
    <property type="entry name" value="Aminoacid_DH-like_N_sf"/>
</dbReference>
<dbReference type="SMART" id="SM00839">
    <property type="entry name" value="ELFV_dehydrog"/>
    <property type="match status" value="1"/>
</dbReference>
<sequence length="475" mass="52687">MSRKNKNNTYSFFNCIEKNFDKATKYLSIKKGFSGILEQIKACNSIYSMHFPVKIGEKIKVIEAYRVQHSHHKLPCKGGIRYSTKVNQDEIMTLSALMTYKCAIVDVPFGGAKGGIKIDPQVISVEEMEKITRRYTSELIKKNFIGPGIDVPAPDYGSGEREMSWIFDTFLSISSGEVNALACVTGKPISQGGVRGRKEATGLGVFYGIRELCKMKEYMLSIGLNAGLYGKKVIIQGLGNVGFHAAKFFHEAGAVIVALAEREGAIYNENGLNVSNVILHLKNTGSILNYPESKNIENTEKALELECDILIPAALENVIHKNNANHIKAKIIGEAANGPVTPEADEILEKKGIVVVPDIYLNAGGVTVSYFEWLKNLSHVRYGRMGKRFSENMNAELIQSIETVCRKKIPIREENLRGPKEIDLIRSGLEDTMISGFHKILDIKKSFGIESLRTAAFVLSIKKIINSYEKLGIFP</sequence>
<evidence type="ECO:0000256" key="7">
    <source>
        <dbReference type="RuleBase" id="RU004417"/>
    </source>
</evidence>
<dbReference type="GO" id="GO:0000166">
    <property type="term" value="F:nucleotide binding"/>
    <property type="evidence" value="ECO:0007669"/>
    <property type="project" value="UniProtKB-KW"/>
</dbReference>
<dbReference type="SUPFAM" id="SSF51735">
    <property type="entry name" value="NAD(P)-binding Rossmann-fold domains"/>
    <property type="match status" value="1"/>
</dbReference>
<dbReference type="FunFam" id="3.40.50.720:FF:000100">
    <property type="entry name" value="Glutamate dehydrogenase 1, mitochondrial"/>
    <property type="match status" value="1"/>
</dbReference>
<evidence type="ECO:0000259" key="8">
    <source>
        <dbReference type="SMART" id="SM00839"/>
    </source>
</evidence>
<feature type="domain" description="Glutamate/phenylalanine/leucine/valine/L-tryptophan dehydrogenase C-terminal" evidence="8">
    <location>
        <begin position="194"/>
        <end position="472"/>
    </location>
</feature>
<keyword evidence="2 3" id="KW-0560">Oxidoreductase</keyword>
<evidence type="ECO:0000256" key="1">
    <source>
        <dbReference type="ARBA" id="ARBA00006382"/>
    </source>
</evidence>
<dbReference type="CDD" id="cd01076">
    <property type="entry name" value="NAD_bind_1_Glu_DH"/>
    <property type="match status" value="1"/>
</dbReference>
<dbReference type="Gene3D" id="3.40.50.720">
    <property type="entry name" value="NAD(P)-binding Rossmann-like Domain"/>
    <property type="match status" value="1"/>
</dbReference>
<evidence type="ECO:0000256" key="6">
    <source>
        <dbReference type="PIRSR" id="PIRSR000185-3"/>
    </source>
</evidence>
<dbReference type="InterPro" id="IPR033922">
    <property type="entry name" value="NAD_bind_Glu_DH"/>
</dbReference>
<evidence type="ECO:0000256" key="4">
    <source>
        <dbReference type="PIRSR" id="PIRSR000185-1"/>
    </source>
</evidence>
<evidence type="ECO:0000256" key="2">
    <source>
        <dbReference type="ARBA" id="ARBA00023002"/>
    </source>
</evidence>
<keyword evidence="5" id="KW-0547">Nucleotide-binding</keyword>
<dbReference type="Gene3D" id="3.40.50.10860">
    <property type="entry name" value="Leucine Dehydrogenase, chain A, domain 1"/>
    <property type="match status" value="1"/>
</dbReference>
<feature type="binding site" evidence="5">
    <location>
        <position position="201"/>
    </location>
    <ligand>
        <name>NAD(+)</name>
        <dbReference type="ChEBI" id="CHEBI:57540"/>
    </ligand>
</feature>
<feature type="binding site" evidence="5">
    <location>
        <position position="240"/>
    </location>
    <ligand>
        <name>NAD(+)</name>
        <dbReference type="ChEBI" id="CHEBI:57540"/>
    </ligand>
</feature>
<protein>
    <recommendedName>
        <fullName evidence="3">Glutamate dehydrogenase</fullName>
    </recommendedName>
</protein>
<feature type="active site" description="Proton donor" evidence="4">
    <location>
        <position position="113"/>
    </location>
</feature>
<evidence type="ECO:0000313" key="9">
    <source>
        <dbReference type="EMBL" id="QID52787.1"/>
    </source>
</evidence>
<evidence type="ECO:0000256" key="5">
    <source>
        <dbReference type="PIRSR" id="PIRSR000185-2"/>
    </source>
</evidence>